<organism evidence="2 3">
    <name type="scientific">Arctia plantaginis</name>
    <name type="common">Wood tiger moth</name>
    <name type="synonym">Phalaena plantaginis</name>
    <dbReference type="NCBI Taxonomy" id="874455"/>
    <lineage>
        <taxon>Eukaryota</taxon>
        <taxon>Metazoa</taxon>
        <taxon>Ecdysozoa</taxon>
        <taxon>Arthropoda</taxon>
        <taxon>Hexapoda</taxon>
        <taxon>Insecta</taxon>
        <taxon>Pterygota</taxon>
        <taxon>Neoptera</taxon>
        <taxon>Endopterygota</taxon>
        <taxon>Lepidoptera</taxon>
        <taxon>Glossata</taxon>
        <taxon>Ditrysia</taxon>
        <taxon>Noctuoidea</taxon>
        <taxon>Erebidae</taxon>
        <taxon>Arctiinae</taxon>
        <taxon>Arctia</taxon>
    </lineage>
</organism>
<sequence length="702" mass="79430">MLSMSSPNQMVDVQRISLLGKVYLRKAEVDPRGYVAWLCGGALVGPKVVLTSAACVEDVQHLYVVAGYDKYVAEKTKEDKCIQNTIRKVVNICVPKAYDLIYQELDKWAKYDIAVIKVDASIIGDPNYKKYCSYEPQQIAINYDDKHLQETNAEAMVFGWGHSKIWRQQNDHRNFNKKTLQYISTLIYDKDLCMKAYKTFGINPIISKYMICTLRPGLFDDQGENLNKGDVKLKNGCSDDESKEISADFANEGEEEIESPENVYLLESRISPLDYDEWMCGGALVTNEFIITSAACVEDVKHLYAIAGYDKYVSKEELYKDKCTSKMKKKIIFTCVPKSYELDYNKLEKWSFIDIAVAQVESPYRLDDSEFELLCSYIPKPIEINFETKYQVEGIDAIALGWGHRSKWRSETDKANYNNVTLQYTPILIADKEECKKEYEKYAGMTKVIDSYMICSIKAGNIDSKGALREKSKPVANGCPGHEDNCEPAIEQDDMSWVEDTRRLQTKMDTMDLSNGNITKSFRTNTSDIDDIDIINTRRNGICQNDHGGPIVTWIGSEEYLIAVASVFKVSKDMECTGPYLYTSTECNGAFLACVLGVDKGDESRRRMCSGSPAEKGFDTVETHISWVHHPDGLLYNDEMKAPVANTTKPRLSTKETTQQIKASPTQPYKEVSNGSLANTIIPIITTKYTTLQIKSGLQWRA</sequence>
<comment type="caution">
    <text evidence="2">The sequence shown here is derived from an EMBL/GenBank/DDBJ whole genome shotgun (WGS) entry which is preliminary data.</text>
</comment>
<proteinExistence type="predicted"/>
<protein>
    <recommendedName>
        <fullName evidence="1">Peptidase S1 domain-containing protein</fullName>
    </recommendedName>
</protein>
<dbReference type="InterPro" id="IPR051333">
    <property type="entry name" value="CLIP_Serine_Protease"/>
</dbReference>
<dbReference type="InterPro" id="IPR009003">
    <property type="entry name" value="Peptidase_S1_PA"/>
</dbReference>
<feature type="domain" description="Peptidase S1" evidence="1">
    <location>
        <begin position="18"/>
        <end position="350"/>
    </location>
</feature>
<dbReference type="EMBL" id="CADEBD010000279">
    <property type="protein sequence ID" value="CAB3227590.1"/>
    <property type="molecule type" value="Genomic_DNA"/>
</dbReference>
<reference evidence="2 3" key="1">
    <citation type="submission" date="2020-04" db="EMBL/GenBank/DDBJ databases">
        <authorList>
            <person name="Wallbank WR R."/>
            <person name="Pardo Diaz C."/>
            <person name="Kozak K."/>
            <person name="Martin S."/>
            <person name="Jiggins C."/>
            <person name="Moest M."/>
            <person name="Warren A I."/>
            <person name="Byers J.R.P. K."/>
            <person name="Montejo-Kovacevich G."/>
            <person name="Yen C E."/>
        </authorList>
    </citation>
    <scope>NUCLEOTIDE SEQUENCE [LARGE SCALE GENOMIC DNA]</scope>
</reference>
<dbReference type="PANTHER" id="PTHR24260">
    <property type="match status" value="1"/>
</dbReference>
<dbReference type="Pfam" id="PF00089">
    <property type="entry name" value="Trypsin"/>
    <property type="match status" value="2"/>
</dbReference>
<dbReference type="GO" id="GO:0006508">
    <property type="term" value="P:proteolysis"/>
    <property type="evidence" value="ECO:0007669"/>
    <property type="project" value="InterPro"/>
</dbReference>
<evidence type="ECO:0000313" key="3">
    <source>
        <dbReference type="Proteomes" id="UP000494256"/>
    </source>
</evidence>
<gene>
    <name evidence="2" type="ORF">APLA_LOCUS3126</name>
</gene>
<dbReference type="GO" id="GO:0004252">
    <property type="term" value="F:serine-type endopeptidase activity"/>
    <property type="evidence" value="ECO:0007669"/>
    <property type="project" value="InterPro"/>
</dbReference>
<accession>A0A8S0Z4N9</accession>
<dbReference type="SUPFAM" id="SSF50494">
    <property type="entry name" value="Trypsin-like serine proteases"/>
    <property type="match status" value="2"/>
</dbReference>
<evidence type="ECO:0000313" key="2">
    <source>
        <dbReference type="EMBL" id="CAB3227590.1"/>
    </source>
</evidence>
<dbReference type="Proteomes" id="UP000494256">
    <property type="component" value="Unassembled WGS sequence"/>
</dbReference>
<dbReference type="AlphaFoldDB" id="A0A8S0Z4N9"/>
<dbReference type="PROSITE" id="PS50240">
    <property type="entry name" value="TRYPSIN_DOM"/>
    <property type="match status" value="1"/>
</dbReference>
<dbReference type="PANTHER" id="PTHR24260:SF136">
    <property type="entry name" value="GH08193P-RELATED"/>
    <property type="match status" value="1"/>
</dbReference>
<dbReference type="Gene3D" id="2.40.10.10">
    <property type="entry name" value="Trypsin-like serine proteases"/>
    <property type="match status" value="4"/>
</dbReference>
<dbReference type="InterPro" id="IPR043504">
    <property type="entry name" value="Peptidase_S1_PA_chymotrypsin"/>
</dbReference>
<dbReference type="InterPro" id="IPR001254">
    <property type="entry name" value="Trypsin_dom"/>
</dbReference>
<evidence type="ECO:0000259" key="1">
    <source>
        <dbReference type="PROSITE" id="PS50240"/>
    </source>
</evidence>
<name>A0A8S0Z4N9_ARCPL</name>
<dbReference type="OrthoDB" id="444265at2759"/>